<gene>
    <name evidence="1" type="ORF">LPLAT_LOCUS9520</name>
</gene>
<protein>
    <recommendedName>
        <fullName evidence="3">DUF4219 domain-containing protein</fullName>
    </recommendedName>
</protein>
<dbReference type="PANTHER" id="PTHR47481">
    <property type="match status" value="1"/>
</dbReference>
<keyword evidence="2" id="KW-1185">Reference proteome</keyword>
<proteinExistence type="predicted"/>
<accession>A0AAV2MZ50</accession>
<dbReference type="Pfam" id="PF14223">
    <property type="entry name" value="Retrotran_gag_2"/>
    <property type="match status" value="1"/>
</dbReference>
<dbReference type="AlphaFoldDB" id="A0AAV2MZ50"/>
<evidence type="ECO:0008006" key="3">
    <source>
        <dbReference type="Google" id="ProtNLM"/>
    </source>
</evidence>
<dbReference type="Proteomes" id="UP001497644">
    <property type="component" value="Unassembled WGS sequence"/>
</dbReference>
<evidence type="ECO:0000313" key="2">
    <source>
        <dbReference type="Proteomes" id="UP001497644"/>
    </source>
</evidence>
<reference evidence="1" key="1">
    <citation type="submission" date="2024-04" db="EMBL/GenBank/DDBJ databases">
        <authorList>
            <consortium name="Molecular Ecology Group"/>
        </authorList>
    </citation>
    <scope>NUCLEOTIDE SEQUENCE</scope>
</reference>
<dbReference type="PANTHER" id="PTHR47481:SF7">
    <property type="entry name" value="CCHC-TYPE DOMAIN-CONTAINING PROTEIN"/>
    <property type="match status" value="1"/>
</dbReference>
<evidence type="ECO:0000313" key="1">
    <source>
        <dbReference type="EMBL" id="CAL1672614.1"/>
    </source>
</evidence>
<dbReference type="EMBL" id="CAXIPU020000734">
    <property type="protein sequence ID" value="CAL1672614.1"/>
    <property type="molecule type" value="Genomic_DNA"/>
</dbReference>
<name>A0AAV2MZ50_9HYME</name>
<comment type="caution">
    <text evidence="1">The sequence shown here is derived from an EMBL/GenBank/DDBJ whole genome shotgun (WGS) entry which is preliminary data.</text>
</comment>
<organism evidence="1 2">
    <name type="scientific">Lasius platythorax</name>
    <dbReference type="NCBI Taxonomy" id="488582"/>
    <lineage>
        <taxon>Eukaryota</taxon>
        <taxon>Metazoa</taxon>
        <taxon>Ecdysozoa</taxon>
        <taxon>Arthropoda</taxon>
        <taxon>Hexapoda</taxon>
        <taxon>Insecta</taxon>
        <taxon>Pterygota</taxon>
        <taxon>Neoptera</taxon>
        <taxon>Endopterygota</taxon>
        <taxon>Hymenoptera</taxon>
        <taxon>Apocrita</taxon>
        <taxon>Aculeata</taxon>
        <taxon>Formicoidea</taxon>
        <taxon>Formicidae</taxon>
        <taxon>Formicinae</taxon>
        <taxon>Lasius</taxon>
        <taxon>Lasius</taxon>
    </lineage>
</organism>
<sequence>MGESNSNDRGAFTKYGFRLLNSTNYDHWRQKMFFFLYKEDLWKVTEKPKPTEVNLNCIALNRQAMSRIDLGIEDTQLKHIVGLTTAHEMWTVFEKIYSTVNVSSRHHFHRKFTQSKWTFGTMAEYIDQMQDLVFRIQRAGGKVRDEEFVFHIIGAMPDSWETFISGLESNPPDMLTRLHDPEAEVRVRETSG</sequence>